<keyword evidence="7" id="KW-0949">S-adenosyl-L-methionine</keyword>
<accession>A0A5J6VIY9</accession>
<dbReference type="PANTHER" id="PTHR45197">
    <property type="entry name" value="SYNTHASE, PUTATIVE (AFU_ORTHOLOGUE AFUA_7G04190)-RELATED"/>
    <property type="match status" value="1"/>
</dbReference>
<dbReference type="InterPro" id="IPR052290">
    <property type="entry name" value="Sphingo_C9-MT"/>
</dbReference>
<keyword evidence="11" id="KW-0443">Lipid metabolism</keyword>
<evidence type="ECO:0000256" key="7">
    <source>
        <dbReference type="ARBA" id="ARBA00022691"/>
    </source>
</evidence>
<evidence type="ECO:0000256" key="10">
    <source>
        <dbReference type="ARBA" id="ARBA00022989"/>
    </source>
</evidence>
<evidence type="ECO:0000256" key="5">
    <source>
        <dbReference type="ARBA" id="ARBA00022603"/>
    </source>
</evidence>
<evidence type="ECO:0000256" key="8">
    <source>
        <dbReference type="ARBA" id="ARBA00022692"/>
    </source>
</evidence>
<feature type="transmembrane region" description="Helical" evidence="14">
    <location>
        <begin position="43"/>
        <end position="66"/>
    </location>
</feature>
<evidence type="ECO:0000256" key="6">
    <source>
        <dbReference type="ARBA" id="ARBA00022679"/>
    </source>
</evidence>
<evidence type="ECO:0000256" key="4">
    <source>
        <dbReference type="ARBA" id="ARBA00022516"/>
    </source>
</evidence>
<keyword evidence="6" id="KW-0808">Transferase</keyword>
<dbReference type="Gene3D" id="3.40.50.150">
    <property type="entry name" value="Vaccinia Virus protein VP39"/>
    <property type="match status" value="1"/>
</dbReference>
<comment type="pathway">
    <text evidence="2">Lipid metabolism; sphingolipid metabolism.</text>
</comment>
<keyword evidence="10 14" id="KW-1133">Transmembrane helix</keyword>
<dbReference type="GO" id="GO:0016020">
    <property type="term" value="C:membrane"/>
    <property type="evidence" value="ECO:0007669"/>
    <property type="project" value="UniProtKB-SubCell"/>
</dbReference>
<keyword evidence="12 14" id="KW-0472">Membrane</keyword>
<dbReference type="EC" id="2.1.1.317" evidence="13"/>
<evidence type="ECO:0000256" key="14">
    <source>
        <dbReference type="SAM" id="Phobius"/>
    </source>
</evidence>
<keyword evidence="9" id="KW-0746">Sphingolipid metabolism</keyword>
<comment type="pathway">
    <text evidence="3">Sphingolipid metabolism.</text>
</comment>
<proteinExistence type="predicted"/>
<evidence type="ECO:0000313" key="15">
    <source>
        <dbReference type="EMBL" id="QFG73749.1"/>
    </source>
</evidence>
<evidence type="ECO:0000256" key="2">
    <source>
        <dbReference type="ARBA" id="ARBA00004760"/>
    </source>
</evidence>
<evidence type="ECO:0000256" key="12">
    <source>
        <dbReference type="ARBA" id="ARBA00023136"/>
    </source>
</evidence>
<dbReference type="Pfam" id="PF02353">
    <property type="entry name" value="CMAS"/>
    <property type="match status" value="1"/>
</dbReference>
<evidence type="ECO:0000256" key="9">
    <source>
        <dbReference type="ARBA" id="ARBA00022919"/>
    </source>
</evidence>
<comment type="subcellular location">
    <subcellularLocation>
        <location evidence="1">Membrane</location>
        <topology evidence="1">Multi-pass membrane protein</topology>
    </subcellularLocation>
</comment>
<dbReference type="GO" id="GO:0008168">
    <property type="term" value="F:methyltransferase activity"/>
    <property type="evidence" value="ECO:0007669"/>
    <property type="project" value="UniProtKB-KW"/>
</dbReference>
<sequence length="440" mass="51589">MFGYFTLSNRDDFTWKSVTLFGILKNIVFVCLPVFFCSYSITLYMVSCVVCAVPLFALIMMVKSFVYHTDFTNKSHHLSIYKYLTFHDIALKKKYRHTKIPFETLLELYFKKKVEFNCDLLEAFEHRHEYSTMRFTLNHVKTFLQNIVPECWHSRQQDETQVRDHYERGNDFYSRFLGPSMVYTSGIVKHEDETLEEVQNNKLQVLANKIQLTQDDDLLDIGCGWGTWAIYAAEHCDAKSVGVTLSRPQHAHAQEIISKKNLNTRILIMDYRDIPTKQYDKITCIEMAEHVGIRKFSGFLDQVSTLLKDDGIFLLQIAGLRRAWQWEDFVWGLFMGKYVFPGADASCPLGWVVNKLEASGFEIADIETIGIHYSFTIQKWYENWLNAEEYITNNYSGRLYRIWKAFLAWSVIIARQGNSTCYQIVCHKNSNKYPRRKFVV</sequence>
<protein>
    <recommendedName>
        <fullName evidence="13">sphingolipid C(9)-methyltransferase</fullName>
        <ecNumber evidence="13">2.1.1.317</ecNumber>
    </recommendedName>
</protein>
<feature type="transmembrane region" description="Helical" evidence="14">
    <location>
        <begin position="13"/>
        <end position="36"/>
    </location>
</feature>
<keyword evidence="8 14" id="KW-0812">Transmembrane</keyword>
<dbReference type="GO" id="GO:0006665">
    <property type="term" value="P:sphingolipid metabolic process"/>
    <property type="evidence" value="ECO:0007669"/>
    <property type="project" value="UniProtKB-KW"/>
</dbReference>
<evidence type="ECO:0000256" key="13">
    <source>
        <dbReference type="ARBA" id="ARBA00039020"/>
    </source>
</evidence>
<reference evidence="15" key="1">
    <citation type="journal article" date="2019" name="Philos. Trans. R. Soc. Lond., B, Biol. Sci.">
        <title>Targeted metagenomic recovery of four divergent viruses reveals shared and distinctive characteristics of giant viruses of marine eukaryotes.</title>
        <authorList>
            <person name="Needham D.M."/>
            <person name="Poirier C."/>
            <person name="Hehenberger E."/>
            <person name="Jimenez V."/>
            <person name="Swalwell J.E."/>
            <person name="Santoro A.E."/>
            <person name="Worden A.Z."/>
        </authorList>
    </citation>
    <scope>NUCLEOTIDE SEQUENCE</scope>
    <source>
        <strain evidence="15">OPacV-662</strain>
    </source>
</reference>
<evidence type="ECO:0000256" key="1">
    <source>
        <dbReference type="ARBA" id="ARBA00004141"/>
    </source>
</evidence>
<name>A0A5J6VIY9_9VIRU</name>
<keyword evidence="4" id="KW-0444">Lipid biosynthesis</keyword>
<evidence type="ECO:0000256" key="3">
    <source>
        <dbReference type="ARBA" id="ARBA00004991"/>
    </source>
</evidence>
<dbReference type="CDD" id="cd02440">
    <property type="entry name" value="AdoMet_MTases"/>
    <property type="match status" value="1"/>
</dbReference>
<organism evidence="15">
    <name type="scientific">Megaviridae environmental sample</name>
    <dbReference type="NCBI Taxonomy" id="1737588"/>
    <lineage>
        <taxon>Viruses</taxon>
        <taxon>Varidnaviria</taxon>
        <taxon>Bamfordvirae</taxon>
        <taxon>Nucleocytoviricota</taxon>
        <taxon>Megaviricetes</taxon>
        <taxon>Imitervirales</taxon>
        <taxon>Mimiviridae</taxon>
        <taxon>environmental samples</taxon>
    </lineage>
</organism>
<dbReference type="EMBL" id="MN448270">
    <property type="protein sequence ID" value="QFG73749.1"/>
    <property type="molecule type" value="Genomic_DNA"/>
</dbReference>
<dbReference type="SUPFAM" id="SSF53335">
    <property type="entry name" value="S-adenosyl-L-methionine-dependent methyltransferases"/>
    <property type="match status" value="1"/>
</dbReference>
<dbReference type="PANTHER" id="PTHR45197:SF1">
    <property type="entry name" value="SPHINGOLIPID C9-METHYLTRANSFERASE A-RELATED"/>
    <property type="match status" value="1"/>
</dbReference>
<dbReference type="InterPro" id="IPR029063">
    <property type="entry name" value="SAM-dependent_MTases_sf"/>
</dbReference>
<evidence type="ECO:0000256" key="11">
    <source>
        <dbReference type="ARBA" id="ARBA00023098"/>
    </source>
</evidence>
<keyword evidence="5" id="KW-0489">Methyltransferase</keyword>
<dbReference type="GO" id="GO:0032259">
    <property type="term" value="P:methylation"/>
    <property type="evidence" value="ECO:0007669"/>
    <property type="project" value="UniProtKB-KW"/>
</dbReference>